<name>A0AAN9PQG4_CANGL</name>
<dbReference type="EMBL" id="JAYMYQ010000011">
    <property type="protein sequence ID" value="KAK7306621.1"/>
    <property type="molecule type" value="Genomic_DNA"/>
</dbReference>
<organism evidence="1 2">
    <name type="scientific">Canavalia gladiata</name>
    <name type="common">Sword bean</name>
    <name type="synonym">Dolichos gladiatus</name>
    <dbReference type="NCBI Taxonomy" id="3824"/>
    <lineage>
        <taxon>Eukaryota</taxon>
        <taxon>Viridiplantae</taxon>
        <taxon>Streptophyta</taxon>
        <taxon>Embryophyta</taxon>
        <taxon>Tracheophyta</taxon>
        <taxon>Spermatophyta</taxon>
        <taxon>Magnoliopsida</taxon>
        <taxon>eudicotyledons</taxon>
        <taxon>Gunneridae</taxon>
        <taxon>Pentapetalae</taxon>
        <taxon>rosids</taxon>
        <taxon>fabids</taxon>
        <taxon>Fabales</taxon>
        <taxon>Fabaceae</taxon>
        <taxon>Papilionoideae</taxon>
        <taxon>50 kb inversion clade</taxon>
        <taxon>NPAAA clade</taxon>
        <taxon>indigoferoid/millettioid clade</taxon>
        <taxon>Phaseoleae</taxon>
        <taxon>Canavalia</taxon>
    </lineage>
</organism>
<evidence type="ECO:0000313" key="2">
    <source>
        <dbReference type="Proteomes" id="UP001367508"/>
    </source>
</evidence>
<dbReference type="AlphaFoldDB" id="A0AAN9PQG4"/>
<comment type="caution">
    <text evidence="1">The sequence shown here is derived from an EMBL/GenBank/DDBJ whole genome shotgun (WGS) entry which is preliminary data.</text>
</comment>
<gene>
    <name evidence="1" type="ORF">VNO77_44572</name>
</gene>
<evidence type="ECO:0000313" key="1">
    <source>
        <dbReference type="EMBL" id="KAK7306621.1"/>
    </source>
</evidence>
<accession>A0AAN9PQG4</accession>
<keyword evidence="2" id="KW-1185">Reference proteome</keyword>
<dbReference type="Proteomes" id="UP001367508">
    <property type="component" value="Unassembled WGS sequence"/>
</dbReference>
<proteinExistence type="predicted"/>
<sequence>MATITTPSKTEMCFSFDPVFFLHVKGISIFARSSSSNVKDEIVFGIDFWTIYGEWMLDDTIFLVVLWQGLPMVLIPKKWVKLFGS</sequence>
<protein>
    <submittedName>
        <fullName evidence="1">Uncharacterized protein</fullName>
    </submittedName>
</protein>
<reference evidence="1 2" key="1">
    <citation type="submission" date="2024-01" db="EMBL/GenBank/DDBJ databases">
        <title>The genomes of 5 underutilized Papilionoideae crops provide insights into root nodulation and disease resistanc.</title>
        <authorList>
            <person name="Jiang F."/>
        </authorList>
    </citation>
    <scope>NUCLEOTIDE SEQUENCE [LARGE SCALE GENOMIC DNA]</scope>
    <source>
        <strain evidence="1">LVBAO_FW01</strain>
        <tissue evidence="1">Leaves</tissue>
    </source>
</reference>